<name>A0ABU8J6R5_9BURK</name>
<accession>A0ABU8J6R5</accession>
<comment type="caution">
    <text evidence="1">The sequence shown here is derived from an EMBL/GenBank/DDBJ whole genome shotgun (WGS) entry which is preliminary data.</text>
</comment>
<proteinExistence type="predicted"/>
<evidence type="ECO:0008006" key="3">
    <source>
        <dbReference type="Google" id="ProtNLM"/>
    </source>
</evidence>
<evidence type="ECO:0000313" key="1">
    <source>
        <dbReference type="EMBL" id="MEI6003424.1"/>
    </source>
</evidence>
<evidence type="ECO:0000313" key="2">
    <source>
        <dbReference type="Proteomes" id="UP001386437"/>
    </source>
</evidence>
<sequence length="394" mass="44528">MNRRHVEARMADMLKTTRVGIRKRKPRRKQCAAAGLSSEQKIGRLRERDAWPDRTHRVDVIETHLSWVFLTARHAWKLKKPGRYPAIDLRSIAARRRNCETELRLNRRLSPSVYLRVVPLTLCGNGVMRVGGSGKVVDWLLKMRRLPAGLMLDRMLARGAVKDNDIVRIVRRLSAFYRSLPRSGLSASAYHQHFGLEIAHNDTVLARIMPRRSADVRRLCSIQRVLLAALADRLGLRVADGWIRECHGDLRPEHVCLTRPVAIIDCLEFSERLRTIDTLDEVGFLALECERLGAPKIGAVLLDTYAESMHDPVDEGLLHFYQSIRATVRAKLAAAHLLERKIGRVRHWRRRTLAYFELGASHAQQCAAALQAGAQVITPDLPSNGVTGGSIRCV</sequence>
<reference evidence="1 2" key="1">
    <citation type="journal article" date="2022" name="Arch. Microbiol.">
        <title>Paraburkholderia bengalensis sp. nov. isolated from roots of Oryza sativa, IR64.</title>
        <authorList>
            <person name="Nag P."/>
            <person name="Mondal N."/>
            <person name="Sarkar J."/>
            <person name="Das S."/>
        </authorList>
    </citation>
    <scope>NUCLEOTIDE SEQUENCE [LARGE SCALE GENOMIC DNA]</scope>
    <source>
        <strain evidence="1 2">IR64_4_BI</strain>
    </source>
</reference>
<dbReference type="InterPro" id="IPR011009">
    <property type="entry name" value="Kinase-like_dom_sf"/>
</dbReference>
<keyword evidence="2" id="KW-1185">Reference proteome</keyword>
<dbReference type="PANTHER" id="PTHR43883:SF1">
    <property type="entry name" value="GLUCONOKINASE"/>
    <property type="match status" value="1"/>
</dbReference>
<dbReference type="InterPro" id="IPR052732">
    <property type="entry name" value="Cell-binding_unc_protein"/>
</dbReference>
<gene>
    <name evidence="1" type="ORF">H3V53_42065</name>
</gene>
<dbReference type="Proteomes" id="UP001386437">
    <property type="component" value="Unassembled WGS sequence"/>
</dbReference>
<dbReference type="EMBL" id="JACFYJ010000210">
    <property type="protein sequence ID" value="MEI6003424.1"/>
    <property type="molecule type" value="Genomic_DNA"/>
</dbReference>
<dbReference type="SUPFAM" id="SSF56112">
    <property type="entry name" value="Protein kinase-like (PK-like)"/>
    <property type="match status" value="1"/>
</dbReference>
<protein>
    <recommendedName>
        <fullName evidence="3">Aminoglycoside phosphotransferase domain-containing protein</fullName>
    </recommendedName>
</protein>
<organism evidence="1 2">
    <name type="scientific">Paraburkholderia bengalensis</name>
    <dbReference type="NCBI Taxonomy" id="2747562"/>
    <lineage>
        <taxon>Bacteria</taxon>
        <taxon>Pseudomonadati</taxon>
        <taxon>Pseudomonadota</taxon>
        <taxon>Betaproteobacteria</taxon>
        <taxon>Burkholderiales</taxon>
        <taxon>Burkholderiaceae</taxon>
        <taxon>Paraburkholderia</taxon>
    </lineage>
</organism>
<dbReference type="PANTHER" id="PTHR43883">
    <property type="entry name" value="SLR0207 PROTEIN"/>
    <property type="match status" value="1"/>
</dbReference>